<dbReference type="GO" id="GO:0031956">
    <property type="term" value="F:medium-chain fatty acid-CoA ligase activity"/>
    <property type="evidence" value="ECO:0007669"/>
    <property type="project" value="TreeGrafter"/>
</dbReference>
<gene>
    <name evidence="6" type="ORF">BST96_17180</name>
</gene>
<dbReference type="Pfam" id="PF13193">
    <property type="entry name" value="AMP-binding_C"/>
    <property type="match status" value="1"/>
</dbReference>
<sequence length="514" mass="56736">MRIDKTVQYHAAQRPDSLALVQDDLQLTYGELDQRAIKVANGLSAIGMVKNDRVVIVGENSIEHVVLILAAAKIGAVAVTLNYRLAVPEMRFVLEDAQAKVVLTTDQIFVETVVSASEGLPIQHFSVIDELPDQWLPWTLWWQQQSLDTIEPVSEIDDAFLQLYTSGTTGKPKGVVLSHRNIVDVGMSGIIAAENRPSIGDTELIMAPLFHIGAIAPLFYSLLIAVTVVIHRNFNPLAVVDTIENYRLKSLFMVPAMIQAIISAVPNVRERDYSSLKRINYGASPIGEGLLKDALEIFNCDFQQSYGMTETAGAICQLTVADHKRALNGRLDLLKSCGRPNAASEVKVVDDSGHPLPANELGELMVKSSTVMIGYWNQPEQTAQAINAGWLYTGDIGYYDEEGYVFLKDRKKDMVITGGENVYPNEVERVLLQHPVVSDVAVIGVPDEKYGESLLAFIVPNAEGAPIDELSLIEFCREHLAGYKIPRQYVALDTLPRNPSGKVLKTVLREPYWP</sequence>
<dbReference type="RefSeq" id="WP_085759875.1">
    <property type="nucleotide sequence ID" value="NZ_CP019343.1"/>
</dbReference>
<evidence type="ECO:0000256" key="1">
    <source>
        <dbReference type="ARBA" id="ARBA00006432"/>
    </source>
</evidence>
<dbReference type="PANTHER" id="PTHR43201:SF5">
    <property type="entry name" value="MEDIUM-CHAIN ACYL-COA LIGASE ACSF2, MITOCHONDRIAL"/>
    <property type="match status" value="1"/>
</dbReference>
<organism evidence="6 7">
    <name type="scientific">Oceanicoccus sagamiensis</name>
    <dbReference type="NCBI Taxonomy" id="716816"/>
    <lineage>
        <taxon>Bacteria</taxon>
        <taxon>Pseudomonadati</taxon>
        <taxon>Pseudomonadota</taxon>
        <taxon>Gammaproteobacteria</taxon>
        <taxon>Cellvibrionales</taxon>
        <taxon>Spongiibacteraceae</taxon>
        <taxon>Oceanicoccus</taxon>
    </lineage>
</organism>
<name>A0A1X9NLI1_9GAMM</name>
<dbReference type="Gene3D" id="3.30.300.30">
    <property type="match status" value="1"/>
</dbReference>
<dbReference type="InterPro" id="IPR042099">
    <property type="entry name" value="ANL_N_sf"/>
</dbReference>
<dbReference type="SUPFAM" id="SSF56801">
    <property type="entry name" value="Acetyl-CoA synthetase-like"/>
    <property type="match status" value="1"/>
</dbReference>
<dbReference type="Gene3D" id="3.40.50.12780">
    <property type="entry name" value="N-terminal domain of ligase-like"/>
    <property type="match status" value="1"/>
</dbReference>
<keyword evidence="3" id="KW-0472">Membrane</keyword>
<dbReference type="InterPro" id="IPR045851">
    <property type="entry name" value="AMP-bd_C_sf"/>
</dbReference>
<feature type="domain" description="AMP-binding enzyme C-terminal" evidence="5">
    <location>
        <begin position="426"/>
        <end position="502"/>
    </location>
</feature>
<reference evidence="6 7" key="1">
    <citation type="submission" date="2016-11" db="EMBL/GenBank/DDBJ databases">
        <title>Trade-off between light-utilization and light-protection in marine flavobacteria.</title>
        <authorList>
            <person name="Kumagai Y."/>
        </authorList>
    </citation>
    <scope>NUCLEOTIDE SEQUENCE [LARGE SCALE GENOMIC DNA]</scope>
    <source>
        <strain evidence="6 7">NBRC 107125</strain>
    </source>
</reference>
<keyword evidence="3" id="KW-0812">Transmembrane</keyword>
<feature type="transmembrane region" description="Helical" evidence="3">
    <location>
        <begin position="204"/>
        <end position="230"/>
    </location>
</feature>
<dbReference type="EMBL" id="CP019343">
    <property type="protein sequence ID" value="ARN75687.1"/>
    <property type="molecule type" value="Genomic_DNA"/>
</dbReference>
<dbReference type="GO" id="GO:0006631">
    <property type="term" value="P:fatty acid metabolic process"/>
    <property type="evidence" value="ECO:0007669"/>
    <property type="project" value="TreeGrafter"/>
</dbReference>
<feature type="domain" description="AMP-dependent synthetase/ligase" evidence="4">
    <location>
        <begin position="8"/>
        <end position="376"/>
    </location>
</feature>
<protein>
    <recommendedName>
        <fullName evidence="8">Acyl-CoA synthetase</fullName>
    </recommendedName>
</protein>
<proteinExistence type="inferred from homology"/>
<dbReference type="OrthoDB" id="9047442at2"/>
<keyword evidence="3" id="KW-1133">Transmembrane helix</keyword>
<evidence type="ECO:0000313" key="6">
    <source>
        <dbReference type="EMBL" id="ARN75687.1"/>
    </source>
</evidence>
<evidence type="ECO:0000259" key="5">
    <source>
        <dbReference type="Pfam" id="PF13193"/>
    </source>
</evidence>
<evidence type="ECO:0000313" key="7">
    <source>
        <dbReference type="Proteomes" id="UP000193450"/>
    </source>
</evidence>
<dbReference type="KEGG" id="osg:BST96_17180"/>
<dbReference type="Pfam" id="PF00501">
    <property type="entry name" value="AMP-binding"/>
    <property type="match status" value="1"/>
</dbReference>
<dbReference type="Proteomes" id="UP000193450">
    <property type="component" value="Chromosome"/>
</dbReference>
<accession>A0A1X9NLI1</accession>
<dbReference type="InterPro" id="IPR025110">
    <property type="entry name" value="AMP-bd_C"/>
</dbReference>
<evidence type="ECO:0000256" key="3">
    <source>
        <dbReference type="SAM" id="Phobius"/>
    </source>
</evidence>
<evidence type="ECO:0000256" key="2">
    <source>
        <dbReference type="ARBA" id="ARBA00022598"/>
    </source>
</evidence>
<evidence type="ECO:0000259" key="4">
    <source>
        <dbReference type="Pfam" id="PF00501"/>
    </source>
</evidence>
<dbReference type="PANTHER" id="PTHR43201">
    <property type="entry name" value="ACYL-COA SYNTHETASE"/>
    <property type="match status" value="1"/>
</dbReference>
<dbReference type="FunFam" id="3.30.300.30:FF:000008">
    <property type="entry name" value="2,3-dihydroxybenzoate-AMP ligase"/>
    <property type="match status" value="1"/>
</dbReference>
<keyword evidence="7" id="KW-1185">Reference proteome</keyword>
<dbReference type="STRING" id="716816.BST96_17180"/>
<evidence type="ECO:0008006" key="8">
    <source>
        <dbReference type="Google" id="ProtNLM"/>
    </source>
</evidence>
<keyword evidence="2" id="KW-0436">Ligase</keyword>
<dbReference type="InterPro" id="IPR000873">
    <property type="entry name" value="AMP-dep_synth/lig_dom"/>
</dbReference>
<dbReference type="NCBIfam" id="NF004837">
    <property type="entry name" value="PRK06187.1"/>
    <property type="match status" value="1"/>
</dbReference>
<comment type="similarity">
    <text evidence="1">Belongs to the ATP-dependent AMP-binding enzyme family.</text>
</comment>
<dbReference type="AlphaFoldDB" id="A0A1X9NLI1"/>